<dbReference type="EMBL" id="BFAY01000008">
    <property type="protein sequence ID" value="GBF38506.1"/>
    <property type="molecule type" value="Genomic_DNA"/>
</dbReference>
<protein>
    <submittedName>
        <fullName evidence="9">Nitric-oxide reductase subunit B</fullName>
    </submittedName>
</protein>
<proteinExistence type="inferred from homology"/>
<accession>A0A2P2D1I7</accession>
<dbReference type="GO" id="GO:0015990">
    <property type="term" value="P:electron transport coupled proton transport"/>
    <property type="evidence" value="ECO:0007669"/>
    <property type="project" value="TreeGrafter"/>
</dbReference>
<keyword evidence="5 7" id="KW-0472">Membrane</keyword>
<dbReference type="InterPro" id="IPR036927">
    <property type="entry name" value="Cyt_c_oxase-like_su1_sf"/>
</dbReference>
<feature type="domain" description="Cytochrome oxidase subunit I profile" evidence="8">
    <location>
        <begin position="192"/>
        <end position="427"/>
    </location>
</feature>
<evidence type="ECO:0000256" key="6">
    <source>
        <dbReference type="RuleBase" id="RU000370"/>
    </source>
</evidence>
<keyword evidence="6" id="KW-0813">Transport</keyword>
<comment type="subcellular location">
    <subcellularLocation>
        <location evidence="1">Membrane</location>
        <topology evidence="1">Multi-pass membrane protein</topology>
    </subcellularLocation>
</comment>
<feature type="transmembrane region" description="Helical" evidence="7">
    <location>
        <begin position="93"/>
        <end position="113"/>
    </location>
</feature>
<keyword evidence="6" id="KW-0408">Iron</keyword>
<keyword evidence="10" id="KW-1185">Reference proteome</keyword>
<reference evidence="9 10" key="1">
    <citation type="submission" date="2018-02" db="EMBL/GenBank/DDBJ databases">
        <title>Novel Leptospira species isolated from soil and water in Japan.</title>
        <authorList>
            <person name="Nakao R."/>
            <person name="Masuzawa T."/>
        </authorList>
    </citation>
    <scope>NUCLEOTIDE SEQUENCE [LARGE SCALE GENOMIC DNA]</scope>
    <source>
        <strain evidence="9 10">E8</strain>
    </source>
</reference>
<evidence type="ECO:0000313" key="9">
    <source>
        <dbReference type="EMBL" id="GBF38506.1"/>
    </source>
</evidence>
<evidence type="ECO:0000256" key="5">
    <source>
        <dbReference type="ARBA" id="ARBA00023136"/>
    </source>
</evidence>
<feature type="transmembrane region" description="Helical" evidence="7">
    <location>
        <begin position="27"/>
        <end position="45"/>
    </location>
</feature>
<name>A0A2P2D1I7_9LEPT</name>
<dbReference type="GO" id="GO:0009060">
    <property type="term" value="P:aerobic respiration"/>
    <property type="evidence" value="ECO:0007669"/>
    <property type="project" value="InterPro"/>
</dbReference>
<dbReference type="Proteomes" id="UP000245076">
    <property type="component" value="Unassembled WGS sequence"/>
</dbReference>
<dbReference type="PANTHER" id="PTHR10422:SF43">
    <property type="entry name" value="NITRIC OXIDE REDUCTASE SUBUNIT B"/>
    <property type="match status" value="1"/>
</dbReference>
<dbReference type="GO" id="GO:0004129">
    <property type="term" value="F:cytochrome-c oxidase activity"/>
    <property type="evidence" value="ECO:0007669"/>
    <property type="project" value="InterPro"/>
</dbReference>
<dbReference type="InterPro" id="IPR023615">
    <property type="entry name" value="Cyt_c_Oxase_su1_BS"/>
</dbReference>
<dbReference type="InterPro" id="IPR023616">
    <property type="entry name" value="Cyt_c_oxase-like_su1_dom"/>
</dbReference>
<feature type="transmembrane region" description="Helical" evidence="7">
    <location>
        <begin position="57"/>
        <end position="81"/>
    </location>
</feature>
<feature type="transmembrane region" description="Helical" evidence="7">
    <location>
        <begin position="226"/>
        <end position="246"/>
    </location>
</feature>
<dbReference type="GO" id="GO:0016020">
    <property type="term" value="C:membrane"/>
    <property type="evidence" value="ECO:0007669"/>
    <property type="project" value="UniProtKB-SubCell"/>
</dbReference>
<evidence type="ECO:0000256" key="4">
    <source>
        <dbReference type="ARBA" id="ARBA00022989"/>
    </source>
</evidence>
<keyword evidence="3 6" id="KW-0812">Transmembrane</keyword>
<evidence type="ECO:0000256" key="3">
    <source>
        <dbReference type="ARBA" id="ARBA00022692"/>
    </source>
</evidence>
<keyword evidence="6" id="KW-0349">Heme</keyword>
<keyword evidence="6" id="KW-0249">Electron transport</keyword>
<dbReference type="PANTHER" id="PTHR10422">
    <property type="entry name" value="CYTOCHROME C OXIDASE SUBUNIT 1"/>
    <property type="match status" value="1"/>
</dbReference>
<dbReference type="InterPro" id="IPR000883">
    <property type="entry name" value="Cyt_C_Oxase_1"/>
</dbReference>
<dbReference type="AlphaFoldDB" id="A0A2P2D1I7"/>
<dbReference type="PROSITE" id="PS50855">
    <property type="entry name" value="COX1"/>
    <property type="match status" value="1"/>
</dbReference>
<keyword evidence="4 7" id="KW-1133">Transmembrane helix</keyword>
<comment type="caution">
    <text evidence="9">The sequence shown here is derived from an EMBL/GenBank/DDBJ whole genome shotgun (WGS) entry which is preliminary data.</text>
</comment>
<dbReference type="Pfam" id="PF00115">
    <property type="entry name" value="COX1"/>
    <property type="match status" value="1"/>
</dbReference>
<sequence length="427" mass="47910">MGFARMGFDVLHDWIPFNAARATHTNLLVVWLLTGFMGAAHYIIPDESDREIYSEKLAYIQLISLILVGVVSIIGFHFNIWEGRKFLEIPRPLDYLVVVNVLLFLFNIGMTVWKGKRYTTTALVLYFGLFSAALLYLPGMIQFNSQTVDSYFRWWVVHLWVEGVWELIMGGILSFLLIKLTGVDREVIEKWLYVIVGLTFLSGILGTGHHYYYIGVPEYWKWVGGFFSMLEPLAFLAMAMFAISMYRKSGRNHPNTIALFWTIGSAVMSFVGAGFLGFAHTLPQVNLYTHGTLITAMHGHLAFWGAYAMIVFAILTYAMPLLTGRKLWNNPTGLFAFWASNIGMLGMTGAFAVAGIAQVYLERKLGLDFLTVQKEIQVHFLGLVLAALVFTAGIIAFIINFIRFGTPTDEALGAEQASGDISLARRS</sequence>
<feature type="transmembrane region" description="Helical" evidence="7">
    <location>
        <begin position="380"/>
        <end position="402"/>
    </location>
</feature>
<evidence type="ECO:0000256" key="7">
    <source>
        <dbReference type="SAM" id="Phobius"/>
    </source>
</evidence>
<evidence type="ECO:0000256" key="2">
    <source>
        <dbReference type="ARBA" id="ARBA00022660"/>
    </source>
</evidence>
<keyword evidence="2 6" id="KW-0679">Respiratory chain</keyword>
<keyword evidence="6" id="KW-0479">Metal-binding</keyword>
<feature type="transmembrane region" description="Helical" evidence="7">
    <location>
        <begin position="301"/>
        <end position="322"/>
    </location>
</feature>
<feature type="transmembrane region" description="Helical" evidence="7">
    <location>
        <begin position="258"/>
        <end position="281"/>
    </location>
</feature>
<dbReference type="GO" id="GO:0020037">
    <property type="term" value="F:heme binding"/>
    <property type="evidence" value="ECO:0007669"/>
    <property type="project" value="InterPro"/>
</dbReference>
<evidence type="ECO:0000256" key="1">
    <source>
        <dbReference type="ARBA" id="ARBA00004141"/>
    </source>
</evidence>
<gene>
    <name evidence="9" type="ORF">LPTSP1_14990</name>
</gene>
<dbReference type="GO" id="GO:0022904">
    <property type="term" value="P:respiratory electron transport chain"/>
    <property type="evidence" value="ECO:0007669"/>
    <property type="project" value="TreeGrafter"/>
</dbReference>
<organism evidence="9 10">
    <name type="scientific">Leptospira johnsonii</name>
    <dbReference type="NCBI Taxonomy" id="1917820"/>
    <lineage>
        <taxon>Bacteria</taxon>
        <taxon>Pseudomonadati</taxon>
        <taxon>Spirochaetota</taxon>
        <taxon>Spirochaetia</taxon>
        <taxon>Leptospirales</taxon>
        <taxon>Leptospiraceae</taxon>
        <taxon>Leptospira</taxon>
    </lineage>
</organism>
<feature type="transmembrane region" description="Helical" evidence="7">
    <location>
        <begin position="120"/>
        <end position="137"/>
    </location>
</feature>
<comment type="similarity">
    <text evidence="6">Belongs to the heme-copper respiratory oxidase family.</text>
</comment>
<feature type="transmembrane region" description="Helical" evidence="7">
    <location>
        <begin position="157"/>
        <end position="178"/>
    </location>
</feature>
<dbReference type="Gene3D" id="1.20.210.10">
    <property type="entry name" value="Cytochrome c oxidase-like, subunit I domain"/>
    <property type="match status" value="1"/>
</dbReference>
<feature type="transmembrane region" description="Helical" evidence="7">
    <location>
        <begin position="334"/>
        <end position="360"/>
    </location>
</feature>
<feature type="transmembrane region" description="Helical" evidence="7">
    <location>
        <begin position="190"/>
        <end position="214"/>
    </location>
</feature>
<evidence type="ECO:0000259" key="8">
    <source>
        <dbReference type="PROSITE" id="PS50855"/>
    </source>
</evidence>
<dbReference type="SUPFAM" id="SSF81442">
    <property type="entry name" value="Cytochrome c oxidase subunit I-like"/>
    <property type="match status" value="1"/>
</dbReference>
<evidence type="ECO:0000313" key="10">
    <source>
        <dbReference type="Proteomes" id="UP000245076"/>
    </source>
</evidence>
<dbReference type="PROSITE" id="PS00077">
    <property type="entry name" value="COX1_CUB"/>
    <property type="match status" value="1"/>
</dbReference>